<dbReference type="HOGENOM" id="CLU_302538_0_0_1"/>
<keyword evidence="2" id="KW-0732">Signal</keyword>
<protein>
    <submittedName>
        <fullName evidence="3">Uncharacterized protein</fullName>
    </submittedName>
</protein>
<feature type="compositionally biased region" description="Polar residues" evidence="1">
    <location>
        <begin position="869"/>
        <end position="886"/>
    </location>
</feature>
<reference evidence="3" key="1">
    <citation type="submission" date="2015-05" db="UniProtKB">
        <authorList>
            <consortium name="EnsemblMetazoa"/>
        </authorList>
    </citation>
    <scope>IDENTIFICATION</scope>
</reference>
<dbReference type="EMBL" id="ACPB03012180">
    <property type="status" value="NOT_ANNOTATED_CDS"/>
    <property type="molecule type" value="Genomic_DNA"/>
</dbReference>
<feature type="region of interest" description="Disordered" evidence="1">
    <location>
        <begin position="127"/>
        <end position="148"/>
    </location>
</feature>
<evidence type="ECO:0000256" key="2">
    <source>
        <dbReference type="SAM" id="SignalP"/>
    </source>
</evidence>
<name>T1HRE3_RHOPR</name>
<feature type="compositionally biased region" description="Basic and acidic residues" evidence="1">
    <location>
        <begin position="726"/>
        <end position="774"/>
    </location>
</feature>
<sequence length="986" mass="109806">MGLMLSVLVFCVGVLEALSCLEYIRHSYLPFELTKRKRRRRLIVDLNTGKARHVDAVWPSDVSHEHIIKKRFGTVSVPNSFDLEEADDDESVLTAQSKEPTPIITPEELQHALSAALFEEVEEDLAAEEEEELLLHEEETSEETTSTDDLTQIFKPIHSTAIMQPISDSNVKDITGPLYISTITNNNNLLQEDIPIEESVIGPEEVEEPKLQEKAASADTNINVVLKKTEESKLEPSKDIQEFVVKKTETLIPSTQSDDSPKQDTNQSKTIKDFHENQQELSSQISTQIPLKITSSEPEDIFTDTFSSTLTFDEEIYHDASNTTSSADDGETIAKVVSNIQEVSSENLLENGTAAVDSIVELAPLETDEGKLVKEKSVEKKIENEVKVEKVSNSKSESKKNVHEKHKQDLATKSQIIIEENGKISENASGNHRIIKAEESVKTHEKTESVADSSLKTNVNQNFSENETISAKNLAESSHISGENSAENHTAIIKEKLDNTIELDKDNSDVECIVKAPVKTESENVFSSCVAKEDEVKLEIVSRKKETTENESAVADNATEVKENQKKNSVKCVENAAVLTETKEIFPSGEEAENEAKLEVVKRKDEDEVADNATEVKANNEKNTMKIVENAAVITETKEICPSSEKVENEALDIVKMKDEARQSEAVADDNVVKIKENQKKNTTEFVENAAAVSETKETFSSSEVKENEAKLEIVKKEDEATTEIKADEKKSTMESVENEVKVEVMKRKDKTSPNHTVPADKAKEIKADQKKSTMESVENAAAVTETKETFPSSEPKENEAKLEMVKKEDEATAEIKAHEKKSTMESVENAAAVTETKETFPSSKPKENEAKLEMVKRKKGTLHKKATSAASKTNRNKNQPDTSIKQAIEVINKKEEPERRIIDIELVECFRRTPSLTGEKNDPELLPDGNVNHQTLQMKSTIHEIFDDNTIELKPSEPKKAVDLEKVDDPRSPDKAFWVGIAGSL</sequence>
<evidence type="ECO:0000313" key="4">
    <source>
        <dbReference type="Proteomes" id="UP000015103"/>
    </source>
</evidence>
<evidence type="ECO:0000313" key="3">
    <source>
        <dbReference type="EnsemblMetazoa" id="RPRC006613-PA"/>
    </source>
</evidence>
<feature type="compositionally biased region" description="Basic residues" evidence="1">
    <location>
        <begin position="857"/>
        <end position="867"/>
    </location>
</feature>
<dbReference type="STRING" id="13249.T1HRE3"/>
<evidence type="ECO:0000256" key="1">
    <source>
        <dbReference type="SAM" id="MobiDB-lite"/>
    </source>
</evidence>
<feature type="compositionally biased region" description="Basic and acidic residues" evidence="1">
    <location>
        <begin position="845"/>
        <end position="856"/>
    </location>
</feature>
<dbReference type="Proteomes" id="UP000015103">
    <property type="component" value="Unassembled WGS sequence"/>
</dbReference>
<feature type="chain" id="PRO_5043489638" evidence="2">
    <location>
        <begin position="18"/>
        <end position="986"/>
    </location>
</feature>
<keyword evidence="4" id="KW-1185">Reference proteome</keyword>
<dbReference type="InParanoid" id="T1HRE3"/>
<feature type="signal peptide" evidence="2">
    <location>
        <begin position="1"/>
        <end position="17"/>
    </location>
</feature>
<feature type="compositionally biased region" description="Basic and acidic residues" evidence="1">
    <location>
        <begin position="795"/>
        <end position="824"/>
    </location>
</feature>
<dbReference type="EnsemblMetazoa" id="RPRC006613-RA">
    <property type="protein sequence ID" value="RPRC006613-PA"/>
    <property type="gene ID" value="RPRC006613"/>
</dbReference>
<dbReference type="AlphaFoldDB" id="T1HRE3"/>
<accession>T1HRE3</accession>
<organism evidence="3 4">
    <name type="scientific">Rhodnius prolixus</name>
    <name type="common">Triatomid bug</name>
    <dbReference type="NCBI Taxonomy" id="13249"/>
    <lineage>
        <taxon>Eukaryota</taxon>
        <taxon>Metazoa</taxon>
        <taxon>Ecdysozoa</taxon>
        <taxon>Arthropoda</taxon>
        <taxon>Hexapoda</taxon>
        <taxon>Insecta</taxon>
        <taxon>Pterygota</taxon>
        <taxon>Neoptera</taxon>
        <taxon>Paraneoptera</taxon>
        <taxon>Hemiptera</taxon>
        <taxon>Heteroptera</taxon>
        <taxon>Panheteroptera</taxon>
        <taxon>Cimicomorpha</taxon>
        <taxon>Reduviidae</taxon>
        <taxon>Triatominae</taxon>
        <taxon>Rhodnius</taxon>
    </lineage>
</organism>
<dbReference type="OMA" id="ITANDEW"/>
<proteinExistence type="predicted"/>
<feature type="region of interest" description="Disordered" evidence="1">
    <location>
        <begin position="726"/>
        <end position="891"/>
    </location>
</feature>
<dbReference type="VEuPathDB" id="VectorBase:RPRC006613"/>